<sequence length="34" mass="3924">IDVLLFNTYKPIIIPIIHGLHIQYGEGKKIELSF</sequence>
<dbReference type="AlphaFoldDB" id="A0A0K2UIS4"/>
<reference evidence="1" key="1">
    <citation type="submission" date="2014-05" db="EMBL/GenBank/DDBJ databases">
        <authorList>
            <person name="Chronopoulou M."/>
        </authorList>
    </citation>
    <scope>NUCLEOTIDE SEQUENCE</scope>
    <source>
        <tissue evidence="1">Whole organism</tissue>
    </source>
</reference>
<name>A0A0K2UIS4_LEPSM</name>
<proteinExistence type="predicted"/>
<organism evidence="1">
    <name type="scientific">Lepeophtheirus salmonis</name>
    <name type="common">Salmon louse</name>
    <name type="synonym">Caligus salmonis</name>
    <dbReference type="NCBI Taxonomy" id="72036"/>
    <lineage>
        <taxon>Eukaryota</taxon>
        <taxon>Metazoa</taxon>
        <taxon>Ecdysozoa</taxon>
        <taxon>Arthropoda</taxon>
        <taxon>Crustacea</taxon>
        <taxon>Multicrustacea</taxon>
        <taxon>Hexanauplia</taxon>
        <taxon>Copepoda</taxon>
        <taxon>Siphonostomatoida</taxon>
        <taxon>Caligidae</taxon>
        <taxon>Lepeophtheirus</taxon>
    </lineage>
</organism>
<dbReference type="EMBL" id="HACA01020772">
    <property type="protein sequence ID" value="CDW38133.1"/>
    <property type="molecule type" value="Transcribed_RNA"/>
</dbReference>
<feature type="non-terminal residue" evidence="1">
    <location>
        <position position="1"/>
    </location>
</feature>
<protein>
    <submittedName>
        <fullName evidence="1">Uncharacterized protein</fullName>
    </submittedName>
</protein>
<accession>A0A0K2UIS4</accession>
<evidence type="ECO:0000313" key="1">
    <source>
        <dbReference type="EMBL" id="CDW38133.1"/>
    </source>
</evidence>